<protein>
    <recommendedName>
        <fullName evidence="4">RNI-like protein</fullName>
    </recommendedName>
</protein>
<name>A0A6A6Z515_9PEZI</name>
<organism evidence="1">
    <name type="scientific">Mytilinidion resinicola</name>
    <dbReference type="NCBI Taxonomy" id="574789"/>
    <lineage>
        <taxon>Eukaryota</taxon>
        <taxon>Fungi</taxon>
        <taxon>Dikarya</taxon>
        <taxon>Ascomycota</taxon>
        <taxon>Pezizomycotina</taxon>
        <taxon>Dothideomycetes</taxon>
        <taxon>Pleosporomycetidae</taxon>
        <taxon>Mytilinidiales</taxon>
        <taxon>Mytilinidiaceae</taxon>
        <taxon>Mytilinidion</taxon>
    </lineage>
</organism>
<reference evidence="3" key="2">
    <citation type="submission" date="2020-04" db="EMBL/GenBank/DDBJ databases">
        <authorList>
            <consortium name="NCBI Genome Project"/>
        </authorList>
    </citation>
    <scope>NUCLEOTIDE SEQUENCE</scope>
    <source>
        <strain evidence="3">CBS 304.34</strain>
    </source>
</reference>
<evidence type="ECO:0000313" key="1">
    <source>
        <dbReference type="EMBL" id="KAF2815347.1"/>
    </source>
</evidence>
<sequence>MLRNLHTSAINFSYGEVDSPDLSNVLTNLHNVRVLELAVSNTKPYEDPWEPTKDIWCTILAAQMINPRTKVSDSPESLANLEELRISFTTADLMDGEKMVEALRRLPILRRLALGYASLVTGFTSRVLGLRHDWDSIATLCAQRLFLDKLLLIEPLRSGKPMARLGRDGGKRFPNLKNAAAEVRVRQHRKFRKLERYVCFRDLE</sequence>
<gene>
    <name evidence="1 3" type="ORF">BDZ99DRAFT_194256</name>
</gene>
<dbReference type="AlphaFoldDB" id="A0A6A6Z515"/>
<evidence type="ECO:0000313" key="2">
    <source>
        <dbReference type="Proteomes" id="UP000504636"/>
    </source>
</evidence>
<evidence type="ECO:0000313" key="3">
    <source>
        <dbReference type="RefSeq" id="XP_033582311.1"/>
    </source>
</evidence>
<accession>A0A6A6Z515</accession>
<evidence type="ECO:0008006" key="4">
    <source>
        <dbReference type="Google" id="ProtNLM"/>
    </source>
</evidence>
<dbReference type="EMBL" id="MU003694">
    <property type="protein sequence ID" value="KAF2815347.1"/>
    <property type="molecule type" value="Genomic_DNA"/>
</dbReference>
<dbReference type="RefSeq" id="XP_033582311.1">
    <property type="nucleotide sequence ID" value="XM_033713184.1"/>
</dbReference>
<keyword evidence="2" id="KW-1185">Reference proteome</keyword>
<proteinExistence type="predicted"/>
<reference evidence="1 3" key="1">
    <citation type="journal article" date="2020" name="Stud. Mycol.">
        <title>101 Dothideomycetes genomes: a test case for predicting lifestyles and emergence of pathogens.</title>
        <authorList>
            <person name="Haridas S."/>
            <person name="Albert R."/>
            <person name="Binder M."/>
            <person name="Bloem J."/>
            <person name="Labutti K."/>
            <person name="Salamov A."/>
            <person name="Andreopoulos B."/>
            <person name="Baker S."/>
            <person name="Barry K."/>
            <person name="Bills G."/>
            <person name="Bluhm B."/>
            <person name="Cannon C."/>
            <person name="Castanera R."/>
            <person name="Culley D."/>
            <person name="Daum C."/>
            <person name="Ezra D."/>
            <person name="Gonzalez J."/>
            <person name="Henrissat B."/>
            <person name="Kuo A."/>
            <person name="Liang C."/>
            <person name="Lipzen A."/>
            <person name="Lutzoni F."/>
            <person name="Magnuson J."/>
            <person name="Mondo S."/>
            <person name="Nolan M."/>
            <person name="Ohm R."/>
            <person name="Pangilinan J."/>
            <person name="Park H.-J."/>
            <person name="Ramirez L."/>
            <person name="Alfaro M."/>
            <person name="Sun H."/>
            <person name="Tritt A."/>
            <person name="Yoshinaga Y."/>
            <person name="Zwiers L.-H."/>
            <person name="Turgeon B."/>
            <person name="Goodwin S."/>
            <person name="Spatafora J."/>
            <person name="Crous P."/>
            <person name="Grigoriev I."/>
        </authorList>
    </citation>
    <scope>NUCLEOTIDE SEQUENCE</scope>
    <source>
        <strain evidence="1 3">CBS 304.34</strain>
    </source>
</reference>
<dbReference type="Proteomes" id="UP000504636">
    <property type="component" value="Unplaced"/>
</dbReference>
<reference evidence="3" key="3">
    <citation type="submission" date="2025-04" db="UniProtKB">
        <authorList>
            <consortium name="RefSeq"/>
        </authorList>
    </citation>
    <scope>IDENTIFICATION</scope>
    <source>
        <strain evidence="3">CBS 304.34</strain>
    </source>
</reference>
<dbReference type="GeneID" id="54454077"/>